<dbReference type="EMBL" id="JAUEPS010000018">
    <property type="protein sequence ID" value="KAK0458262.1"/>
    <property type="molecule type" value="Genomic_DNA"/>
</dbReference>
<evidence type="ECO:0000256" key="3">
    <source>
        <dbReference type="RuleBase" id="RU361185"/>
    </source>
</evidence>
<proteinExistence type="inferred from homology"/>
<dbReference type="InterPro" id="IPR000322">
    <property type="entry name" value="Glyco_hydro_31_TIM"/>
</dbReference>
<dbReference type="GO" id="GO:0030246">
    <property type="term" value="F:carbohydrate binding"/>
    <property type="evidence" value="ECO:0007669"/>
    <property type="project" value="InterPro"/>
</dbReference>
<name>A0AA39KC48_ARMTA</name>
<dbReference type="Pfam" id="PF01055">
    <property type="entry name" value="Glyco_hydro_31_2nd"/>
    <property type="match status" value="1"/>
</dbReference>
<dbReference type="GeneID" id="85359161"/>
<sequence>MEENMGVLSSKYLVLKEYAKIAAVIQERCEEEHERKLQNSKLKKITLLRIFRTETWLCKCRPGRLFRVNSSVGQIILVPLCLDVDVFDTLRTQYAIPELIITRPFGGKEHTPDLIFNYSASTFAFRIARRAKPEGAPLFDTLPLTLIPLVVEEDNSTALNGFPLVFEDQYLQLTSALPLDASVYGLGDIIASSGFRRDTKGNNTNDVDARYGTHLFYLKHRMGNESSSHGVLLLSTAGEGILLVIPQDSPYSDLVGRPLWQPVRAAAFGFHLCKYAHTGGIQVRRIREANIPLEVMWYGIDLYHAVHDFTTDRVTYPVEVRSFIGELFTFPIFHYRHPVVDSSIAKKVNESDVYLPCASGLAQISRGVFIAKPDGPEYVGQIFPNWFQNNTRQWWMQALRNWSWRESVSGPNGNIIVNGTLTFMPTISRRKVDVNTPPYAIHNIEMDIHNLQGLMRKIATYQALKNILPGKRPFIIHRFTFASSGKWTVNFMYHSIQRIFQFQLFQVPFVGADACVFNWGVTSASRTAIATHYSLLPYWFTLFTNASLYGTSPRNWYNDEVVNATSGGNASLSAPPRHVNVRDGEAILFRAELAYTLKETRQGPYLLLVSLSKEGFASGSTYFDDSASAPLTPSATLGLVITLIGDFNVSQRLRSVTVLDVGARPSTVTLDGRALFGVF</sequence>
<protein>
    <submittedName>
        <fullName evidence="5">Glycosyl hydrolases family 31-domain-containing protein</fullName>
    </submittedName>
</protein>
<gene>
    <name evidence="5" type="ORF">EV420DRAFT_1620796</name>
</gene>
<feature type="domain" description="Glycoside hydrolase family 31 TIM barrel" evidence="4">
    <location>
        <begin position="266"/>
        <end position="518"/>
    </location>
</feature>
<dbReference type="SUPFAM" id="SSF74650">
    <property type="entry name" value="Galactose mutarotase-like"/>
    <property type="match status" value="1"/>
</dbReference>
<evidence type="ECO:0000259" key="4">
    <source>
        <dbReference type="Pfam" id="PF01055"/>
    </source>
</evidence>
<evidence type="ECO:0000313" key="6">
    <source>
        <dbReference type="Proteomes" id="UP001175211"/>
    </source>
</evidence>
<dbReference type="SUPFAM" id="SSF51445">
    <property type="entry name" value="(Trans)glycosidases"/>
    <property type="match status" value="1"/>
</dbReference>
<dbReference type="Gene3D" id="2.60.40.1760">
    <property type="entry name" value="glycosyl hydrolase (family 31)"/>
    <property type="match status" value="1"/>
</dbReference>
<dbReference type="InterPro" id="IPR017853">
    <property type="entry name" value="GH"/>
</dbReference>
<evidence type="ECO:0000256" key="2">
    <source>
        <dbReference type="ARBA" id="ARBA00023180"/>
    </source>
</evidence>
<comment type="similarity">
    <text evidence="1 3">Belongs to the glycosyl hydrolase 31 family.</text>
</comment>
<keyword evidence="6" id="KW-1185">Reference proteome</keyword>
<dbReference type="PANTHER" id="PTHR22762">
    <property type="entry name" value="ALPHA-GLUCOSIDASE"/>
    <property type="match status" value="1"/>
</dbReference>
<keyword evidence="3" id="KW-0326">Glycosidase</keyword>
<evidence type="ECO:0000313" key="5">
    <source>
        <dbReference type="EMBL" id="KAK0458262.1"/>
    </source>
</evidence>
<dbReference type="GO" id="GO:0004553">
    <property type="term" value="F:hydrolase activity, hydrolyzing O-glycosyl compounds"/>
    <property type="evidence" value="ECO:0007669"/>
    <property type="project" value="InterPro"/>
</dbReference>
<dbReference type="AlphaFoldDB" id="A0AA39KC48"/>
<dbReference type="Gene3D" id="3.20.20.80">
    <property type="entry name" value="Glycosidases"/>
    <property type="match status" value="1"/>
</dbReference>
<dbReference type="GO" id="GO:0005975">
    <property type="term" value="P:carbohydrate metabolic process"/>
    <property type="evidence" value="ECO:0007669"/>
    <property type="project" value="InterPro"/>
</dbReference>
<organism evidence="5 6">
    <name type="scientific">Armillaria tabescens</name>
    <name type="common">Ringless honey mushroom</name>
    <name type="synonym">Agaricus tabescens</name>
    <dbReference type="NCBI Taxonomy" id="1929756"/>
    <lineage>
        <taxon>Eukaryota</taxon>
        <taxon>Fungi</taxon>
        <taxon>Dikarya</taxon>
        <taxon>Basidiomycota</taxon>
        <taxon>Agaricomycotina</taxon>
        <taxon>Agaricomycetes</taxon>
        <taxon>Agaricomycetidae</taxon>
        <taxon>Agaricales</taxon>
        <taxon>Marasmiineae</taxon>
        <taxon>Physalacriaceae</taxon>
        <taxon>Desarmillaria</taxon>
    </lineage>
</organism>
<dbReference type="InterPro" id="IPR011013">
    <property type="entry name" value="Gal_mutarotase_sf_dom"/>
</dbReference>
<keyword evidence="2" id="KW-0325">Glycoprotein</keyword>
<dbReference type="RefSeq" id="XP_060330550.1">
    <property type="nucleotide sequence ID" value="XM_060475613.1"/>
</dbReference>
<dbReference type="PANTHER" id="PTHR22762:SF133">
    <property type="entry name" value="P-TYPE DOMAIN-CONTAINING PROTEIN"/>
    <property type="match status" value="1"/>
</dbReference>
<dbReference type="Proteomes" id="UP001175211">
    <property type="component" value="Unassembled WGS sequence"/>
</dbReference>
<keyword evidence="3 5" id="KW-0378">Hydrolase</keyword>
<evidence type="ECO:0000256" key="1">
    <source>
        <dbReference type="ARBA" id="ARBA00007806"/>
    </source>
</evidence>
<accession>A0AA39KC48</accession>
<reference evidence="5" key="1">
    <citation type="submission" date="2023-06" db="EMBL/GenBank/DDBJ databases">
        <authorList>
            <consortium name="Lawrence Berkeley National Laboratory"/>
            <person name="Ahrendt S."/>
            <person name="Sahu N."/>
            <person name="Indic B."/>
            <person name="Wong-Bajracharya J."/>
            <person name="Merenyi Z."/>
            <person name="Ke H.-M."/>
            <person name="Monk M."/>
            <person name="Kocsube S."/>
            <person name="Drula E."/>
            <person name="Lipzen A."/>
            <person name="Balint B."/>
            <person name="Henrissat B."/>
            <person name="Andreopoulos B."/>
            <person name="Martin F.M."/>
            <person name="Harder C.B."/>
            <person name="Rigling D."/>
            <person name="Ford K.L."/>
            <person name="Foster G.D."/>
            <person name="Pangilinan J."/>
            <person name="Papanicolaou A."/>
            <person name="Barry K."/>
            <person name="LaButti K."/>
            <person name="Viragh M."/>
            <person name="Koriabine M."/>
            <person name="Yan M."/>
            <person name="Riley R."/>
            <person name="Champramary S."/>
            <person name="Plett K.L."/>
            <person name="Tsai I.J."/>
            <person name="Slot J."/>
            <person name="Sipos G."/>
            <person name="Plett J."/>
            <person name="Nagy L.G."/>
            <person name="Grigoriev I.V."/>
        </authorList>
    </citation>
    <scope>NUCLEOTIDE SEQUENCE</scope>
    <source>
        <strain evidence="5">CCBAS 213</strain>
    </source>
</reference>
<comment type="caution">
    <text evidence="5">The sequence shown here is derived from an EMBL/GenBank/DDBJ whole genome shotgun (WGS) entry which is preliminary data.</text>
</comment>